<dbReference type="Proteomes" id="UP001165366">
    <property type="component" value="Unassembled WGS sequence"/>
</dbReference>
<dbReference type="Gene3D" id="3.40.50.2300">
    <property type="match status" value="1"/>
</dbReference>
<reference evidence="1" key="2">
    <citation type="submission" date="2024-05" db="EMBL/GenBank/DDBJ databases">
        <title>Rhodohalobacter halophilus gen. nov., sp. nov., a moderately halophilic member of the family Balneolaceae.</title>
        <authorList>
            <person name="Xia J."/>
        </authorList>
    </citation>
    <scope>NUCLEOTIDE SEQUENCE</scope>
    <source>
        <strain evidence="1">WB101</strain>
    </source>
</reference>
<sequence>MYTTLKTYLSNLESNFDSIPTSRKNDLEKVADYAGSKLGHDETAKLNFICTHNSRRSHLAQIWTAVAASHYNVNDIETYSGGTEATAFNPRAVAALERAGFQIENPGGENPRYKVRFDEDSDPMICFSKTFDDPVNPDSGFAAIMTCSDADENCPFVPGAEFRKPITYRDPKESDGTEKETETYDERCKQIATQMFYMMSLTNRNLK</sequence>
<evidence type="ECO:0000313" key="2">
    <source>
        <dbReference type="Proteomes" id="UP001165366"/>
    </source>
</evidence>
<dbReference type="PANTHER" id="PTHR43428">
    <property type="entry name" value="ARSENATE REDUCTASE"/>
    <property type="match status" value="1"/>
</dbReference>
<dbReference type="EMBL" id="JAKLWS010000025">
    <property type="protein sequence ID" value="MCG2590050.1"/>
    <property type="molecule type" value="Genomic_DNA"/>
</dbReference>
<proteinExistence type="predicted"/>
<gene>
    <name evidence="1" type="ORF">L6773_15845</name>
</gene>
<accession>A0ABS9KGS4</accession>
<dbReference type="RefSeq" id="WP_237855407.1">
    <property type="nucleotide sequence ID" value="NZ_JAKLWS010000025.1"/>
</dbReference>
<comment type="caution">
    <text evidence="1">The sequence shown here is derived from an EMBL/GenBank/DDBJ whole genome shotgun (WGS) entry which is preliminary data.</text>
</comment>
<organism evidence="1 2">
    <name type="scientific">Rhodohalobacter sulfatireducens</name>
    <dbReference type="NCBI Taxonomy" id="2911366"/>
    <lineage>
        <taxon>Bacteria</taxon>
        <taxon>Pseudomonadati</taxon>
        <taxon>Balneolota</taxon>
        <taxon>Balneolia</taxon>
        <taxon>Balneolales</taxon>
        <taxon>Balneolaceae</taxon>
        <taxon>Rhodohalobacter</taxon>
    </lineage>
</organism>
<dbReference type="SUPFAM" id="SSF52788">
    <property type="entry name" value="Phosphotyrosine protein phosphatases I"/>
    <property type="match status" value="1"/>
</dbReference>
<evidence type="ECO:0000313" key="1">
    <source>
        <dbReference type="EMBL" id="MCG2590050.1"/>
    </source>
</evidence>
<keyword evidence="2" id="KW-1185">Reference proteome</keyword>
<dbReference type="PANTHER" id="PTHR43428:SF1">
    <property type="entry name" value="ARSENATE REDUCTASE"/>
    <property type="match status" value="1"/>
</dbReference>
<protein>
    <submittedName>
        <fullName evidence="1">Protein-tyrosine-phosphatase</fullName>
    </submittedName>
</protein>
<name>A0ABS9KGS4_9BACT</name>
<reference evidence="1" key="1">
    <citation type="submission" date="2022-01" db="EMBL/GenBank/DDBJ databases">
        <authorList>
            <person name="Wang Y."/>
        </authorList>
    </citation>
    <scope>NUCLEOTIDE SEQUENCE</scope>
    <source>
        <strain evidence="1">WB101</strain>
    </source>
</reference>
<dbReference type="InterPro" id="IPR036196">
    <property type="entry name" value="Ptyr_pPase_sf"/>
</dbReference>